<dbReference type="Proteomes" id="UP001180729">
    <property type="component" value="Unassembled WGS sequence"/>
</dbReference>
<evidence type="ECO:0000313" key="8">
    <source>
        <dbReference type="Proteomes" id="UP000185772"/>
    </source>
</evidence>
<dbReference type="Proteomes" id="UP000185772">
    <property type="component" value="Unassembled WGS sequence"/>
</dbReference>
<dbReference type="EMBL" id="MSKM01000016">
    <property type="protein sequence ID" value="OLO54005.1"/>
    <property type="molecule type" value="Genomic_DNA"/>
</dbReference>
<evidence type="ECO:0000313" key="7">
    <source>
        <dbReference type="EMBL" id="TQD63450.1"/>
    </source>
</evidence>
<dbReference type="Proteomes" id="UP000317942">
    <property type="component" value="Unassembled WGS sequence"/>
</dbReference>
<accession>A0A0X8K1W9</accession>
<dbReference type="STRING" id="544580.AXE84_05810"/>
<dbReference type="EMBL" id="VICC01000001">
    <property type="protein sequence ID" value="TQD63450.1"/>
    <property type="molecule type" value="Genomic_DNA"/>
</dbReference>
<dbReference type="Proteomes" id="UP000186769">
    <property type="component" value="Unassembled WGS sequence"/>
</dbReference>
<dbReference type="EMBL" id="MSKS01000023">
    <property type="protein sequence ID" value="OLO69337.1"/>
    <property type="molecule type" value="Genomic_DNA"/>
</dbReference>
<reference evidence="3 12" key="4">
    <citation type="submission" date="2023-06" db="EMBL/GenBank/DDBJ databases">
        <title>Actinomyces orist ORNL 0101 HMT-893 genome.</title>
        <authorList>
            <person name="Johnston C.D."/>
            <person name="Chen T."/>
            <person name="Dewhirst F.E."/>
        </authorList>
    </citation>
    <scope>NUCLEOTIDE SEQUENCE [LARGE SCALE GENOMIC DNA]</scope>
    <source>
        <strain evidence="3 12">ORNL 0101</strain>
    </source>
</reference>
<dbReference type="EMBL" id="JAXBCZ010000001">
    <property type="protein sequence ID" value="MEA1304677.1"/>
    <property type="molecule type" value="Genomic_DNA"/>
</dbReference>
<dbReference type="Proteomes" id="UP001230065">
    <property type="component" value="Unassembled WGS sequence"/>
</dbReference>
<dbReference type="Proteomes" id="UP001289581">
    <property type="component" value="Unassembled WGS sequence"/>
</dbReference>
<evidence type="ECO:0000313" key="4">
    <source>
        <dbReference type="EMBL" id="OLO54005.1"/>
    </source>
</evidence>
<protein>
    <submittedName>
        <fullName evidence="6 7">Antitoxin</fullName>
    </submittedName>
    <submittedName>
        <fullName evidence="1">Rv0909 family putative TA system antitoxin</fullName>
    </submittedName>
</protein>
<dbReference type="RefSeq" id="WP_009407609.1">
    <property type="nucleotide sequence ID" value="NZ_CAJZKH010000040.1"/>
</dbReference>
<comment type="caution">
    <text evidence="6">The sequence shown here is derived from an EMBL/GenBank/DDBJ whole genome shotgun (WGS) entry which is preliminary data.</text>
</comment>
<evidence type="ECO:0000313" key="10">
    <source>
        <dbReference type="Proteomes" id="UP000186769"/>
    </source>
</evidence>
<gene>
    <name evidence="6" type="ORF">BKH15_04970</name>
    <name evidence="5" type="ORF">BKH20_07490</name>
    <name evidence="4" type="ORF">BKH27_04920</name>
    <name evidence="7" type="ORF">FK267_02425</name>
    <name evidence="3" type="ORF">QU665_06300</name>
    <name evidence="1" type="ORF">RF687_05465</name>
    <name evidence="2" type="ORF">RMW62_07145</name>
</gene>
<reference evidence="8 9" key="1">
    <citation type="submission" date="2016-12" db="EMBL/GenBank/DDBJ databases">
        <title>Genomic comparison of strains in the 'Actinomyces naeslundii' group.</title>
        <authorList>
            <person name="Mughal S.R."/>
            <person name="Do T."/>
            <person name="Gilbert S.C."/>
            <person name="Witherden E.A."/>
            <person name="Didelot X."/>
            <person name="Beighton D."/>
        </authorList>
    </citation>
    <scope>NUCLEOTIDE SEQUENCE [LARGE SCALE GENOMIC DNA]</scope>
    <source>
        <strain evidence="6 10">G53E</strain>
        <strain evidence="4 8">MMRCO6-1</strain>
        <strain evidence="5 9">WE8B-23</strain>
    </source>
</reference>
<dbReference type="GeneID" id="64214130"/>
<evidence type="ECO:0000313" key="1">
    <source>
        <dbReference type="EMBL" id="MDR0177393.1"/>
    </source>
</evidence>
<evidence type="ECO:0000313" key="12">
    <source>
        <dbReference type="Proteomes" id="UP001289581"/>
    </source>
</evidence>
<reference evidence="1" key="3">
    <citation type="submission" date="2022-06" db="EMBL/GenBank/DDBJ databases">
        <title>Draft Genome Sequences of Three Actinomyces oris Strains, Isolated from Healthy Human Feces.</title>
        <authorList>
            <person name="Ye Y."/>
            <person name="Liu C."/>
            <person name="Zhao J."/>
            <person name="Xu J."/>
            <person name="Huang H."/>
            <person name="Wang B."/>
            <person name="Wei J."/>
            <person name="Jing X."/>
        </authorList>
    </citation>
    <scope>NUCLEOTIDE SEQUENCE</scope>
    <source>
        <strain evidence="2">CNGBCC1803368</strain>
        <strain evidence="1">CNGBCC1803727</strain>
    </source>
</reference>
<evidence type="ECO:0000313" key="5">
    <source>
        <dbReference type="EMBL" id="OLO69337.1"/>
    </source>
</evidence>
<dbReference type="Proteomes" id="UP000185963">
    <property type="component" value="Unassembled WGS sequence"/>
</dbReference>
<name>A0A0X8K1W9_9ACTO</name>
<dbReference type="AlphaFoldDB" id="A0A0X8K1W9"/>
<dbReference type="Pfam" id="PF14013">
    <property type="entry name" value="MT0933_antitox"/>
    <property type="match status" value="1"/>
</dbReference>
<reference evidence="7 11" key="2">
    <citation type="submission" date="2019-06" db="EMBL/GenBank/DDBJ databases">
        <title>Draft genome sequence of Actinomyces oris CCUG 34288T.</title>
        <authorList>
            <person name="Salva-Serra F."/>
            <person name="Cardew S."/>
            <person name="Moore E."/>
        </authorList>
    </citation>
    <scope>NUCLEOTIDE SEQUENCE [LARGE SCALE GENOMIC DNA]</scope>
    <source>
        <strain evidence="7 11">CCUG 34288</strain>
    </source>
</reference>
<proteinExistence type="predicted"/>
<evidence type="ECO:0000313" key="6">
    <source>
        <dbReference type="EMBL" id="OLO77942.1"/>
    </source>
</evidence>
<dbReference type="EMBL" id="MSKW01000010">
    <property type="protein sequence ID" value="OLO77942.1"/>
    <property type="molecule type" value="Genomic_DNA"/>
</dbReference>
<dbReference type="InterPro" id="IPR028037">
    <property type="entry name" value="Antitoxin_Rv0909/MT0933"/>
</dbReference>
<evidence type="ECO:0000313" key="3">
    <source>
        <dbReference type="EMBL" id="MEA1304677.1"/>
    </source>
</evidence>
<organism evidence="6 10">
    <name type="scientific">Actinomyces oris</name>
    <dbReference type="NCBI Taxonomy" id="544580"/>
    <lineage>
        <taxon>Bacteria</taxon>
        <taxon>Bacillati</taxon>
        <taxon>Actinomycetota</taxon>
        <taxon>Actinomycetes</taxon>
        <taxon>Actinomycetales</taxon>
        <taxon>Actinomycetaceae</taxon>
        <taxon>Actinomyces</taxon>
    </lineage>
</organism>
<evidence type="ECO:0000313" key="2">
    <source>
        <dbReference type="EMBL" id="MDT0248857.1"/>
    </source>
</evidence>
<dbReference type="EMBL" id="JAMZMH010000007">
    <property type="protein sequence ID" value="MDT0248857.1"/>
    <property type="molecule type" value="Genomic_DNA"/>
</dbReference>
<evidence type="ECO:0000313" key="11">
    <source>
        <dbReference type="Proteomes" id="UP000317942"/>
    </source>
</evidence>
<dbReference type="KEGG" id="aos:AXE84_05810"/>
<evidence type="ECO:0000313" key="9">
    <source>
        <dbReference type="Proteomes" id="UP000185963"/>
    </source>
</evidence>
<keyword evidence="12" id="KW-1185">Reference proteome</keyword>
<dbReference type="EMBL" id="JAMZMF010000006">
    <property type="protein sequence ID" value="MDR0177393.1"/>
    <property type="molecule type" value="Genomic_DNA"/>
</dbReference>
<sequence length="60" mass="5967">MGLDDLAKKAGDALSSDKAEAISDKALDAAAGAAKKATGGKYDDKIDAARDAVDGKLGTE</sequence>